<evidence type="ECO:0000259" key="2">
    <source>
        <dbReference type="Pfam" id="PF13556"/>
    </source>
</evidence>
<dbReference type="Gene3D" id="1.10.10.2840">
    <property type="entry name" value="PucR C-terminal helix-turn-helix domain"/>
    <property type="match status" value="1"/>
</dbReference>
<comment type="caution">
    <text evidence="4">The sequence shown here is derived from an EMBL/GenBank/DDBJ whole genome shotgun (WGS) entry which is preliminary data.</text>
</comment>
<dbReference type="RefSeq" id="WP_083114449.1">
    <property type="nucleotide sequence ID" value="NZ_JACKTS010000027.1"/>
</dbReference>
<dbReference type="Pfam" id="PF17853">
    <property type="entry name" value="GGDEF_2"/>
    <property type="match status" value="1"/>
</dbReference>
<protein>
    <submittedName>
        <fullName evidence="4">PucR family transcriptional regulator</fullName>
    </submittedName>
</protein>
<name>A0A1W9ZNG1_MYCAN</name>
<dbReference type="Pfam" id="PF13556">
    <property type="entry name" value="HTH_30"/>
    <property type="match status" value="1"/>
</dbReference>
<evidence type="ECO:0000256" key="1">
    <source>
        <dbReference type="ARBA" id="ARBA00006754"/>
    </source>
</evidence>
<dbReference type="Proteomes" id="UP000192284">
    <property type="component" value="Unassembled WGS sequence"/>
</dbReference>
<dbReference type="InterPro" id="IPR051448">
    <property type="entry name" value="CdaR-like_regulators"/>
</dbReference>
<accession>A0A1W9ZNG1</accession>
<keyword evidence="5" id="KW-1185">Reference proteome</keyword>
<feature type="domain" description="CdaR GGDEF-like" evidence="3">
    <location>
        <begin position="301"/>
        <end position="434"/>
    </location>
</feature>
<comment type="similarity">
    <text evidence="1">Belongs to the CdaR family.</text>
</comment>
<evidence type="ECO:0000313" key="5">
    <source>
        <dbReference type="Proteomes" id="UP000192284"/>
    </source>
</evidence>
<dbReference type="InterPro" id="IPR042070">
    <property type="entry name" value="PucR_C-HTH_sf"/>
</dbReference>
<dbReference type="EMBL" id="MVHE01000031">
    <property type="protein sequence ID" value="ORA19173.1"/>
    <property type="molecule type" value="Genomic_DNA"/>
</dbReference>
<sequence>MATAHANADEGNRLTIQRLLDEPLMSGARVVAGAERLDHELTWMLPLTEVPPWPDPLDAVALYARPEALQANGTMLTAIAARGATVLVVDGPIDLPRTALPGGLVVIEMALPVGFGALNRLLAERTLSQELQVMRYSSHVHASLAGLFHRGAGLQILIREVSNLTRNPAVALNPRGQVVAQNGLAGNALETLSDSVRRMLATGVPAARRSGPHETRVDPVAGPGGTTWTCISSAIQHGKAFHGWVVILVASDALSHADQARHRIVTEQATAILGSEMLRQHSVEEAEERARGDFIQALVHGSFSSEHEMRARADHHEIDIGSPFGVFVAHGELPHSVDNPVAGMVRLARYAAGVSLDSAVRADATAIGDVLVVLRTLRGGDDAALRREMADFAQRMYDELETRCGTAVAVSYGRPAHGAGKVCDSYREARIALGIARRLGRTSATSYQELRSFTVLAEIVDSENSRRLVREFVEPLRSGPNLLGTLTDYLAHGGNVNATARALNVHRNTMLAKLDRISRTIGVDVREPENQFTAWLAIRLNLLAEVEAVADRESRFR</sequence>
<dbReference type="OrthoDB" id="8026818at2"/>
<organism evidence="4 5">
    <name type="scientific">Mycobacterium angelicum</name>
    <dbReference type="NCBI Taxonomy" id="470074"/>
    <lineage>
        <taxon>Bacteria</taxon>
        <taxon>Bacillati</taxon>
        <taxon>Actinomycetota</taxon>
        <taxon>Actinomycetes</taxon>
        <taxon>Mycobacteriales</taxon>
        <taxon>Mycobacteriaceae</taxon>
        <taxon>Mycobacterium</taxon>
    </lineage>
</organism>
<dbReference type="PANTHER" id="PTHR33744">
    <property type="entry name" value="CARBOHYDRATE DIACID REGULATOR"/>
    <property type="match status" value="1"/>
</dbReference>
<reference evidence="4 5" key="1">
    <citation type="submission" date="2017-02" db="EMBL/GenBank/DDBJ databases">
        <title>The new phylogeny of genus Mycobacterium.</title>
        <authorList>
            <person name="Tortoli E."/>
            <person name="Trovato A."/>
            <person name="Cirillo D.M."/>
        </authorList>
    </citation>
    <scope>NUCLEOTIDE SEQUENCE [LARGE SCALE GENOMIC DNA]</scope>
    <source>
        <strain evidence="4 5">DSM 45057</strain>
    </source>
</reference>
<proteinExistence type="inferred from homology"/>
<evidence type="ECO:0000313" key="4">
    <source>
        <dbReference type="EMBL" id="ORA19173.1"/>
    </source>
</evidence>
<dbReference type="InterPro" id="IPR041522">
    <property type="entry name" value="CdaR_GGDEF"/>
</dbReference>
<dbReference type="AlphaFoldDB" id="A0A1W9ZNG1"/>
<gene>
    <name evidence="4" type="ORF">BST12_17840</name>
</gene>
<dbReference type="PANTHER" id="PTHR33744:SF1">
    <property type="entry name" value="DNA-BINDING TRANSCRIPTIONAL ACTIVATOR ADER"/>
    <property type="match status" value="1"/>
</dbReference>
<feature type="domain" description="PucR C-terminal helix-turn-helix" evidence="2">
    <location>
        <begin position="482"/>
        <end position="540"/>
    </location>
</feature>
<evidence type="ECO:0000259" key="3">
    <source>
        <dbReference type="Pfam" id="PF17853"/>
    </source>
</evidence>
<dbReference type="InterPro" id="IPR025736">
    <property type="entry name" value="PucR_C-HTH_dom"/>
</dbReference>